<sequence>MHKRQLVDGCDHEESEFEDYLSIGIIDVEQSPCACGVQRHMQKRQPLDSTMAALRDRRAVPARRGLLGRRTRRRAPAQGGRPWGTAVANVKPEAARARLAPRRLRRTGRRFASCRRPREIWRPPALRCRGGFV</sequence>
<evidence type="ECO:0000256" key="1">
    <source>
        <dbReference type="SAM" id="MobiDB-lite"/>
    </source>
</evidence>
<proteinExistence type="predicted"/>
<reference evidence="2" key="1">
    <citation type="submission" date="2021-01" db="EMBL/GenBank/DDBJ databases">
        <authorList>
            <person name="Corre E."/>
            <person name="Pelletier E."/>
            <person name="Niang G."/>
            <person name="Scheremetjew M."/>
            <person name="Finn R."/>
            <person name="Kale V."/>
            <person name="Holt S."/>
            <person name="Cochrane G."/>
            <person name="Meng A."/>
            <person name="Brown T."/>
            <person name="Cohen L."/>
        </authorList>
    </citation>
    <scope>NUCLEOTIDE SEQUENCE</scope>
    <source>
        <strain evidence="2">CCMP3105</strain>
    </source>
</reference>
<feature type="region of interest" description="Disordered" evidence="1">
    <location>
        <begin position="61"/>
        <end position="85"/>
    </location>
</feature>
<evidence type="ECO:0000313" key="2">
    <source>
        <dbReference type="EMBL" id="CAE4609760.1"/>
    </source>
</evidence>
<name>A0A7S4UWF3_9DINO</name>
<accession>A0A7S4UWF3</accession>
<organism evidence="2">
    <name type="scientific">Alexandrium monilatum</name>
    <dbReference type="NCBI Taxonomy" id="311494"/>
    <lineage>
        <taxon>Eukaryota</taxon>
        <taxon>Sar</taxon>
        <taxon>Alveolata</taxon>
        <taxon>Dinophyceae</taxon>
        <taxon>Gonyaulacales</taxon>
        <taxon>Pyrocystaceae</taxon>
        <taxon>Alexandrium</taxon>
    </lineage>
</organism>
<dbReference type="EMBL" id="HBNR01047658">
    <property type="protein sequence ID" value="CAE4609760.1"/>
    <property type="molecule type" value="Transcribed_RNA"/>
</dbReference>
<dbReference type="AlphaFoldDB" id="A0A7S4UWF3"/>
<gene>
    <name evidence="2" type="ORF">AMON00008_LOCUS33218</name>
</gene>
<feature type="compositionally biased region" description="Basic residues" evidence="1">
    <location>
        <begin position="66"/>
        <end position="75"/>
    </location>
</feature>
<protein>
    <submittedName>
        <fullName evidence="2">Uncharacterized protein</fullName>
    </submittedName>
</protein>